<dbReference type="AlphaFoldDB" id="A0A2P4XXP7"/>
<evidence type="ECO:0000313" key="2">
    <source>
        <dbReference type="EMBL" id="POM70239.1"/>
    </source>
</evidence>
<gene>
    <name evidence="2" type="ORF">PHPALM_13349</name>
</gene>
<evidence type="ECO:0008006" key="4">
    <source>
        <dbReference type="Google" id="ProtNLM"/>
    </source>
</evidence>
<name>A0A2P4XXP7_9STRA</name>
<comment type="caution">
    <text evidence="2">The sequence shown here is derived from an EMBL/GenBank/DDBJ whole genome shotgun (WGS) entry which is preliminary data.</text>
</comment>
<feature type="region of interest" description="Disordered" evidence="1">
    <location>
        <begin position="170"/>
        <end position="201"/>
    </location>
</feature>
<dbReference type="OrthoDB" id="120385at2759"/>
<feature type="compositionally biased region" description="Polar residues" evidence="1">
    <location>
        <begin position="178"/>
        <end position="190"/>
    </location>
</feature>
<keyword evidence="3" id="KW-1185">Reference proteome</keyword>
<proteinExistence type="predicted"/>
<accession>A0A2P4XXP7</accession>
<evidence type="ECO:0000256" key="1">
    <source>
        <dbReference type="SAM" id="MobiDB-lite"/>
    </source>
</evidence>
<dbReference type="Proteomes" id="UP000237271">
    <property type="component" value="Unassembled WGS sequence"/>
</dbReference>
<dbReference type="EMBL" id="NCKW01007216">
    <property type="protein sequence ID" value="POM70239.1"/>
    <property type="molecule type" value="Genomic_DNA"/>
</dbReference>
<organism evidence="2 3">
    <name type="scientific">Phytophthora palmivora</name>
    <dbReference type="NCBI Taxonomy" id="4796"/>
    <lineage>
        <taxon>Eukaryota</taxon>
        <taxon>Sar</taxon>
        <taxon>Stramenopiles</taxon>
        <taxon>Oomycota</taxon>
        <taxon>Peronosporomycetes</taxon>
        <taxon>Peronosporales</taxon>
        <taxon>Peronosporaceae</taxon>
        <taxon>Phytophthora</taxon>
    </lineage>
</organism>
<sequence length="201" mass="23106">MRGSFDLYEVQLRTFLTRLGCWGVVDGSYRTDPQSMMTFAERDNAAREAILQTKREYSNYIFTRDEFVSNRYTPGKAMHQWIREMETLRRRLLHFGKRVTDEDYAETLLGHVSRTHRDVVRQFSKHYVVRDGGATRPVPTAAQVMNALLAESALDERVAIEDEMKPTHVCSCGKRTQGDSQQPKPNTKPSQGGKKYKGKGR</sequence>
<reference evidence="2 3" key="1">
    <citation type="journal article" date="2017" name="Genome Biol. Evol.">
        <title>Phytophthora megakarya and P. palmivora, closely related causal agents of cacao black pod rot, underwent increases in genome sizes and gene numbers by different mechanisms.</title>
        <authorList>
            <person name="Ali S.S."/>
            <person name="Shao J."/>
            <person name="Lary D.J."/>
            <person name="Kronmiller B."/>
            <person name="Shen D."/>
            <person name="Strem M.D."/>
            <person name="Amoako-Attah I."/>
            <person name="Akrofi A.Y."/>
            <person name="Begoude B.A."/>
            <person name="Ten Hoopen G.M."/>
            <person name="Coulibaly K."/>
            <person name="Kebe B.I."/>
            <person name="Melnick R.L."/>
            <person name="Guiltinan M.J."/>
            <person name="Tyler B.M."/>
            <person name="Meinhardt L.W."/>
            <person name="Bailey B.A."/>
        </authorList>
    </citation>
    <scope>NUCLEOTIDE SEQUENCE [LARGE SCALE GENOMIC DNA]</scope>
    <source>
        <strain evidence="3">sbr112.9</strain>
    </source>
</reference>
<protein>
    <recommendedName>
        <fullName evidence="4">Gag protein</fullName>
    </recommendedName>
</protein>
<evidence type="ECO:0000313" key="3">
    <source>
        <dbReference type="Proteomes" id="UP000237271"/>
    </source>
</evidence>